<dbReference type="PROSITE" id="PS51007">
    <property type="entry name" value="CYTC"/>
    <property type="match status" value="2"/>
</dbReference>
<dbReference type="InterPro" id="IPR024167">
    <property type="entry name" value="Cytochrome_c4-like"/>
</dbReference>
<reference evidence="12 13" key="1">
    <citation type="submission" date="2014-03" db="EMBL/GenBank/DDBJ databases">
        <title>Draft Genome Sequence of Actibacterium mucosum KCTC 23349, a Marine Alphaproteobacterium with Complex Ionic Requirements Isolated from Mediterranean Seawater at Malvarrosa Beach, Valencia, Spain.</title>
        <authorList>
            <person name="Arahal D.R."/>
            <person name="Shao Z."/>
            <person name="Lai Q."/>
            <person name="Pujalte M.J."/>
        </authorList>
    </citation>
    <scope>NUCLEOTIDE SEQUENCE [LARGE SCALE GENOMIC DNA]</scope>
    <source>
        <strain evidence="12 13">KCTC 23349</strain>
    </source>
</reference>
<keyword evidence="5" id="KW-0574">Periplasm</keyword>
<dbReference type="GO" id="GO:0042597">
    <property type="term" value="C:periplasmic space"/>
    <property type="evidence" value="ECO:0007669"/>
    <property type="project" value="UniProtKB-SubCell"/>
</dbReference>
<evidence type="ECO:0000256" key="10">
    <source>
        <dbReference type="SAM" id="SignalP"/>
    </source>
</evidence>
<feature type="binding site" description="axial binding residue" evidence="9">
    <location>
        <position position="77"/>
    </location>
    <ligand>
        <name>heme c</name>
        <dbReference type="ChEBI" id="CHEBI:61717"/>
        <label>1</label>
    </ligand>
    <ligandPart>
        <name>Fe</name>
        <dbReference type="ChEBI" id="CHEBI:18248"/>
    </ligandPart>
</feature>
<dbReference type="OrthoDB" id="9773456at2"/>
<feature type="binding site" description="covalent" evidence="8">
    <location>
        <position position="35"/>
    </location>
    <ligand>
        <name>heme c</name>
        <dbReference type="ChEBI" id="CHEBI:61717"/>
        <label>1</label>
    </ligand>
</feature>
<dbReference type="GO" id="GO:0005506">
    <property type="term" value="F:iron ion binding"/>
    <property type="evidence" value="ECO:0007669"/>
    <property type="project" value="InterPro"/>
</dbReference>
<keyword evidence="7 9" id="KW-0408">Iron</keyword>
<evidence type="ECO:0000256" key="5">
    <source>
        <dbReference type="ARBA" id="ARBA00022764"/>
    </source>
</evidence>
<dbReference type="InterPro" id="IPR050597">
    <property type="entry name" value="Cytochrome_c_Oxidase_Subunit"/>
</dbReference>
<evidence type="ECO:0000313" key="13">
    <source>
        <dbReference type="Proteomes" id="UP000026249"/>
    </source>
</evidence>
<dbReference type="GO" id="GO:0020037">
    <property type="term" value="F:heme binding"/>
    <property type="evidence" value="ECO:0007669"/>
    <property type="project" value="InterPro"/>
</dbReference>
<proteinExistence type="predicted"/>
<organism evidence="12 13">
    <name type="scientific">Actibacterium mucosum KCTC 23349</name>
    <dbReference type="NCBI Taxonomy" id="1454373"/>
    <lineage>
        <taxon>Bacteria</taxon>
        <taxon>Pseudomonadati</taxon>
        <taxon>Pseudomonadota</taxon>
        <taxon>Alphaproteobacteria</taxon>
        <taxon>Rhodobacterales</taxon>
        <taxon>Roseobacteraceae</taxon>
        <taxon>Actibacterium</taxon>
    </lineage>
</organism>
<comment type="caution">
    <text evidence="12">The sequence shown here is derived from an EMBL/GenBank/DDBJ whole genome shotgun (WGS) entry which is preliminary data.</text>
</comment>
<dbReference type="PANTHER" id="PTHR33751">
    <property type="entry name" value="CBB3-TYPE CYTOCHROME C OXIDASE SUBUNIT FIXP"/>
    <property type="match status" value="1"/>
</dbReference>
<evidence type="ECO:0000256" key="7">
    <source>
        <dbReference type="ARBA" id="ARBA00023004"/>
    </source>
</evidence>
<dbReference type="InterPro" id="IPR036909">
    <property type="entry name" value="Cyt_c-like_dom_sf"/>
</dbReference>
<gene>
    <name evidence="12" type="ORF">ACMU_18890</name>
</gene>
<comment type="subcellular location">
    <subcellularLocation>
        <location evidence="1">Periplasm</location>
    </subcellularLocation>
</comment>
<keyword evidence="10" id="KW-0732">Signal</keyword>
<evidence type="ECO:0000256" key="4">
    <source>
        <dbReference type="ARBA" id="ARBA00022723"/>
    </source>
</evidence>
<evidence type="ECO:0000256" key="6">
    <source>
        <dbReference type="ARBA" id="ARBA00022982"/>
    </source>
</evidence>
<evidence type="ECO:0000256" key="2">
    <source>
        <dbReference type="ARBA" id="ARBA00022448"/>
    </source>
</evidence>
<evidence type="ECO:0000256" key="1">
    <source>
        <dbReference type="ARBA" id="ARBA00004418"/>
    </source>
</evidence>
<feature type="signal peptide" evidence="10">
    <location>
        <begin position="1"/>
        <end position="19"/>
    </location>
</feature>
<accession>A0A037ZHK8</accession>
<comment type="PTM">
    <text evidence="8">Binds 2 heme c groups covalently per subunit.</text>
</comment>
<feature type="binding site" description="covalent" evidence="8">
    <location>
        <position position="32"/>
    </location>
    <ligand>
        <name>heme c</name>
        <dbReference type="ChEBI" id="CHEBI:61717"/>
        <label>1</label>
    </ligand>
</feature>
<feature type="chain" id="PRO_5001559502" description="Cytochrome c domain-containing protein" evidence="10">
    <location>
        <begin position="20"/>
        <end position="191"/>
    </location>
</feature>
<keyword evidence="4 9" id="KW-0479">Metal-binding</keyword>
<keyword evidence="2" id="KW-0813">Transport</keyword>
<dbReference type="InterPro" id="IPR009056">
    <property type="entry name" value="Cyt_c-like_dom"/>
</dbReference>
<name>A0A037ZHK8_9RHOB</name>
<keyword evidence="3 8" id="KW-0349">Heme</keyword>
<dbReference type="Proteomes" id="UP000026249">
    <property type="component" value="Unassembled WGS sequence"/>
</dbReference>
<feature type="domain" description="Cytochrome c" evidence="11">
    <location>
        <begin position="17"/>
        <end position="100"/>
    </location>
</feature>
<dbReference type="PANTHER" id="PTHR33751:SF9">
    <property type="entry name" value="CYTOCHROME C4"/>
    <property type="match status" value="1"/>
</dbReference>
<dbReference type="Gene3D" id="1.10.760.10">
    <property type="entry name" value="Cytochrome c-like domain"/>
    <property type="match status" value="2"/>
</dbReference>
<protein>
    <recommendedName>
        <fullName evidence="11">Cytochrome c domain-containing protein</fullName>
    </recommendedName>
</protein>
<evidence type="ECO:0000259" key="11">
    <source>
        <dbReference type="PROSITE" id="PS51007"/>
    </source>
</evidence>
<feature type="binding site" description="axial binding residue" evidence="9">
    <location>
        <position position="36"/>
    </location>
    <ligand>
        <name>heme c</name>
        <dbReference type="ChEBI" id="CHEBI:61717"/>
        <label>1</label>
    </ligand>
    <ligandPart>
        <name>Fe</name>
        <dbReference type="ChEBI" id="CHEBI:18248"/>
    </ligandPart>
</feature>
<feature type="domain" description="Cytochrome c" evidence="11">
    <location>
        <begin position="108"/>
        <end position="189"/>
    </location>
</feature>
<keyword evidence="6" id="KW-0249">Electron transport</keyword>
<dbReference type="GO" id="GO:0009055">
    <property type="term" value="F:electron transfer activity"/>
    <property type="evidence" value="ECO:0007669"/>
    <property type="project" value="InterPro"/>
</dbReference>
<dbReference type="EMBL" id="JFKE01000009">
    <property type="protein sequence ID" value="KAJ54290.1"/>
    <property type="molecule type" value="Genomic_DNA"/>
</dbReference>
<dbReference type="STRING" id="1454373.ACMU_18890"/>
<evidence type="ECO:0000256" key="8">
    <source>
        <dbReference type="PIRSR" id="PIRSR000005-1"/>
    </source>
</evidence>
<keyword evidence="13" id="KW-1185">Reference proteome</keyword>
<dbReference type="SUPFAM" id="SSF46626">
    <property type="entry name" value="Cytochrome c"/>
    <property type="match status" value="2"/>
</dbReference>
<dbReference type="PIRSF" id="PIRSF000005">
    <property type="entry name" value="Cytochrome_c4"/>
    <property type="match status" value="1"/>
</dbReference>
<evidence type="ECO:0000256" key="3">
    <source>
        <dbReference type="ARBA" id="ARBA00022617"/>
    </source>
</evidence>
<dbReference type="RefSeq" id="WP_051588412.1">
    <property type="nucleotide sequence ID" value="NZ_JFKE01000009.1"/>
</dbReference>
<feature type="binding site" description="covalent" evidence="8">
    <location>
        <position position="125"/>
    </location>
    <ligand>
        <name>heme c</name>
        <dbReference type="ChEBI" id="CHEBI:61717"/>
        <label>2</label>
    </ligand>
</feature>
<feature type="binding site" description="axial binding residue" evidence="9">
    <location>
        <position position="126"/>
    </location>
    <ligand>
        <name>heme c</name>
        <dbReference type="ChEBI" id="CHEBI:61717"/>
        <label>2</label>
    </ligand>
    <ligandPart>
        <name>Fe</name>
        <dbReference type="ChEBI" id="CHEBI:18248"/>
    </ligandPart>
</feature>
<feature type="binding site" description="covalent" evidence="8">
    <location>
        <position position="122"/>
    </location>
    <ligand>
        <name>heme c</name>
        <dbReference type="ChEBI" id="CHEBI:61717"/>
        <label>2</label>
    </ligand>
</feature>
<evidence type="ECO:0000313" key="12">
    <source>
        <dbReference type="EMBL" id="KAJ54290.1"/>
    </source>
</evidence>
<evidence type="ECO:0000256" key="9">
    <source>
        <dbReference type="PIRSR" id="PIRSR000005-2"/>
    </source>
</evidence>
<dbReference type="AlphaFoldDB" id="A0A037ZHK8"/>
<sequence length="191" mass="20077">MDLKAALVCLAMSTGPALADFAADEFPPYERCALCHGLFGVSHTAKFPNLAGQDPDYLTTQVHGFLTGHRTNDGGQMMAIVTELKPEEIPVAVEWFATQDAPAPAPATDDGTGRAAYAEAGCGNCHDQAAELSGVPFLTAQHAGYLTKQMQDFQSGARRPGPLGVDHPALLPQGDATLAAIAQYLAAEPRE</sequence>